<evidence type="ECO:0000313" key="2">
    <source>
        <dbReference type="Proteomes" id="UP000441333"/>
    </source>
</evidence>
<accession>A0A6N6MCM2</accession>
<sequence>MKRKLLLFTILSLIFILGCDKGDEELTTNEEPQIELNIAVENTDVKPFEIINVKSTISNLQNTYNGTFGNTELELVKVNDSILVFVVPDIETGTYELKTELGNIEFSVSKTMISNSEETITNVFTAFDNEVNSMDNSPELDETKTFKNEVTELYNSLSTEQKREVAMFYEANKEIFQAFRNDLSTTYDATTTFAKSTKQSNCPKTDFKSFYSCTGDNLGSSINELGVSLKNIAEPIAYAAAIGKLAAATWYLGPAVWGTTAVGASLSIGTAMYILITEVRPAWINFKSNLTPFLEANWILVEATFDVVTDEFNSETETNLNIDAKFRTIEETDNDISSETSFFISAYSKLSSSWNNFSKLLGEIPSFALSEESVAIGTNDIIISNISNSNVELVSQNGTSAKFKSLSGNEENFSFDITLNKEGFTETKTINATVSANKGFEFVGVWHMKHYDDETRTTSETTQISEIDFQNIRENVNISAGYSDYVGLITKRYNAGWSTIEDPYEYGEFWKQSYVANGNYISLTNTYWTNIEYRFYIDENNPNILIGESIGLSNKGLAKEMVKQ</sequence>
<dbReference type="RefSeq" id="WP_150939470.1">
    <property type="nucleotide sequence ID" value="NZ_WAAT01000046.1"/>
</dbReference>
<name>A0A6N6MCM2_9FLAO</name>
<organism evidence="1 2">
    <name type="scientific">Pseudotamlana haliotis</name>
    <dbReference type="NCBI Taxonomy" id="2614804"/>
    <lineage>
        <taxon>Bacteria</taxon>
        <taxon>Pseudomonadati</taxon>
        <taxon>Bacteroidota</taxon>
        <taxon>Flavobacteriia</taxon>
        <taxon>Flavobacteriales</taxon>
        <taxon>Flavobacteriaceae</taxon>
        <taxon>Pseudotamlana</taxon>
    </lineage>
</organism>
<dbReference type="PROSITE" id="PS51257">
    <property type="entry name" value="PROKAR_LIPOPROTEIN"/>
    <property type="match status" value="1"/>
</dbReference>
<keyword evidence="2" id="KW-1185">Reference proteome</keyword>
<dbReference type="AlphaFoldDB" id="A0A6N6MCM2"/>
<dbReference type="Proteomes" id="UP000441333">
    <property type="component" value="Unassembled WGS sequence"/>
</dbReference>
<reference evidence="1 2" key="1">
    <citation type="submission" date="2019-09" db="EMBL/GenBank/DDBJ databases">
        <authorList>
            <person name="Cao W.R."/>
        </authorList>
    </citation>
    <scope>NUCLEOTIDE SEQUENCE [LARGE SCALE GENOMIC DNA]</scope>
    <source>
        <strain evidence="1 2">B1N29</strain>
    </source>
</reference>
<evidence type="ECO:0000313" key="1">
    <source>
        <dbReference type="EMBL" id="KAB1067417.1"/>
    </source>
</evidence>
<dbReference type="EMBL" id="WAAT01000046">
    <property type="protein sequence ID" value="KAB1067417.1"/>
    <property type="molecule type" value="Genomic_DNA"/>
</dbReference>
<comment type="caution">
    <text evidence="1">The sequence shown here is derived from an EMBL/GenBank/DDBJ whole genome shotgun (WGS) entry which is preliminary data.</text>
</comment>
<gene>
    <name evidence="1" type="ORF">F6U93_10235</name>
</gene>
<proteinExistence type="predicted"/>
<protein>
    <submittedName>
        <fullName evidence="1">Uncharacterized protein</fullName>
    </submittedName>
</protein>